<evidence type="ECO:0000313" key="2">
    <source>
        <dbReference type="EMBL" id="JAH36141.1"/>
    </source>
</evidence>
<proteinExistence type="predicted"/>
<dbReference type="EMBL" id="GBXM01072436">
    <property type="protein sequence ID" value="JAH36141.1"/>
    <property type="molecule type" value="Transcribed_RNA"/>
</dbReference>
<protein>
    <submittedName>
        <fullName evidence="2">Uncharacterized protein</fullName>
    </submittedName>
</protein>
<evidence type="ECO:0000256" key="1">
    <source>
        <dbReference type="SAM" id="MobiDB-lite"/>
    </source>
</evidence>
<feature type="region of interest" description="Disordered" evidence="1">
    <location>
        <begin position="1"/>
        <end position="34"/>
    </location>
</feature>
<feature type="compositionally biased region" description="Polar residues" evidence="1">
    <location>
        <begin position="25"/>
        <end position="34"/>
    </location>
</feature>
<reference evidence="2" key="1">
    <citation type="submission" date="2014-11" db="EMBL/GenBank/DDBJ databases">
        <authorList>
            <person name="Amaro Gonzalez C."/>
        </authorList>
    </citation>
    <scope>NUCLEOTIDE SEQUENCE</scope>
</reference>
<reference evidence="2" key="2">
    <citation type="journal article" date="2015" name="Fish Shellfish Immunol.">
        <title>Early steps in the European eel (Anguilla anguilla)-Vibrio vulnificus interaction in the gills: Role of the RtxA13 toxin.</title>
        <authorList>
            <person name="Callol A."/>
            <person name="Pajuelo D."/>
            <person name="Ebbesson L."/>
            <person name="Teles M."/>
            <person name="MacKenzie S."/>
            <person name="Amaro C."/>
        </authorList>
    </citation>
    <scope>NUCLEOTIDE SEQUENCE</scope>
</reference>
<sequence length="34" mass="3900">MITPLCQKLKKSNNPQPLKEGKTWDTLSQTKNDL</sequence>
<organism evidence="2">
    <name type="scientific">Anguilla anguilla</name>
    <name type="common">European freshwater eel</name>
    <name type="synonym">Muraena anguilla</name>
    <dbReference type="NCBI Taxonomy" id="7936"/>
    <lineage>
        <taxon>Eukaryota</taxon>
        <taxon>Metazoa</taxon>
        <taxon>Chordata</taxon>
        <taxon>Craniata</taxon>
        <taxon>Vertebrata</taxon>
        <taxon>Euteleostomi</taxon>
        <taxon>Actinopterygii</taxon>
        <taxon>Neopterygii</taxon>
        <taxon>Teleostei</taxon>
        <taxon>Anguilliformes</taxon>
        <taxon>Anguillidae</taxon>
        <taxon>Anguilla</taxon>
    </lineage>
</organism>
<accession>A0A0E9S4C7</accession>
<dbReference type="AlphaFoldDB" id="A0A0E9S4C7"/>
<name>A0A0E9S4C7_ANGAN</name>